<evidence type="ECO:0000313" key="3">
    <source>
        <dbReference type="Proteomes" id="UP000006038"/>
    </source>
</evidence>
<dbReference type="STRING" id="4533.J3LAD8"/>
<reference evidence="2" key="1">
    <citation type="submission" date="2013-04" db="UniProtKB">
        <authorList>
            <consortium name="EnsemblPlants"/>
        </authorList>
    </citation>
    <scope>IDENTIFICATION</scope>
</reference>
<evidence type="ECO:0000256" key="1">
    <source>
        <dbReference type="ARBA" id="ARBA00008668"/>
    </source>
</evidence>
<dbReference type="Pfam" id="PF00657">
    <property type="entry name" value="Lipase_GDSL"/>
    <property type="match status" value="1"/>
</dbReference>
<dbReference type="InterPro" id="IPR036514">
    <property type="entry name" value="SGNH_hydro_sf"/>
</dbReference>
<dbReference type="Gramene" id="OB02G16050.1">
    <property type="protein sequence ID" value="OB02G16050.1"/>
    <property type="gene ID" value="OB02G16050"/>
</dbReference>
<protein>
    <recommendedName>
        <fullName evidence="4">GDSL esterase/lipase</fullName>
    </recommendedName>
</protein>
<keyword evidence="3" id="KW-1185">Reference proteome</keyword>
<evidence type="ECO:0008006" key="4">
    <source>
        <dbReference type="Google" id="ProtNLM"/>
    </source>
</evidence>
<sequence>MASQENLLVLHTRHGAARRCNSCTIGEESMWFLAPVVAFLHLSVVVLSGEPPAAAKAKVPALIVFGDSTVDTGNNNYLSTLVRSDFAPYGRDLQLAAAGGGAGGRPTGRFSNGRLAVDFISEAFGLPPLVPAYLDPTVNMSSLAAGACFASAGAGYDNATSDLFDSYFNGVLGCADIHGAARLQSVLPLWKELDYFKEYTARLRSFRGDDAAAETLSEALYIVSMGTNDFLENYYAPAAHGFENVKAGCCGVTGVFEMGYMCGARSPLTCADASKFAFWDAIHPTERLHRAIADAKMNSTLYVFL</sequence>
<dbReference type="GO" id="GO:0016788">
    <property type="term" value="F:hydrolase activity, acting on ester bonds"/>
    <property type="evidence" value="ECO:0007669"/>
    <property type="project" value="InterPro"/>
</dbReference>
<comment type="similarity">
    <text evidence="1">Belongs to the 'GDSL' lipolytic enzyme family.</text>
</comment>
<dbReference type="EnsemblPlants" id="OB02G16050.1">
    <property type="protein sequence ID" value="OB02G16050.1"/>
    <property type="gene ID" value="OB02G16050"/>
</dbReference>
<evidence type="ECO:0000313" key="2">
    <source>
        <dbReference type="EnsemblPlants" id="OB02G16050.1"/>
    </source>
</evidence>
<organism evidence="2">
    <name type="scientific">Oryza brachyantha</name>
    <name type="common">malo sina</name>
    <dbReference type="NCBI Taxonomy" id="4533"/>
    <lineage>
        <taxon>Eukaryota</taxon>
        <taxon>Viridiplantae</taxon>
        <taxon>Streptophyta</taxon>
        <taxon>Embryophyta</taxon>
        <taxon>Tracheophyta</taxon>
        <taxon>Spermatophyta</taxon>
        <taxon>Magnoliopsida</taxon>
        <taxon>Liliopsida</taxon>
        <taxon>Poales</taxon>
        <taxon>Poaceae</taxon>
        <taxon>BOP clade</taxon>
        <taxon>Oryzoideae</taxon>
        <taxon>Oryzeae</taxon>
        <taxon>Oryzinae</taxon>
        <taxon>Oryza</taxon>
    </lineage>
</organism>
<dbReference type="PANTHER" id="PTHR45642">
    <property type="entry name" value="GDSL ESTERASE/LIPASE EXL3"/>
    <property type="match status" value="1"/>
</dbReference>
<dbReference type="Gene3D" id="3.40.50.1110">
    <property type="entry name" value="SGNH hydrolase"/>
    <property type="match status" value="2"/>
</dbReference>
<proteinExistence type="inferred from homology"/>
<dbReference type="eggNOG" id="ENOG502QQ8I">
    <property type="taxonomic scope" value="Eukaryota"/>
</dbReference>
<accession>J3LAD8</accession>
<dbReference type="AlphaFoldDB" id="J3LAD8"/>
<dbReference type="HOGENOM" id="CLU_015101_0_1_1"/>
<dbReference type="PANTHER" id="PTHR45642:SF151">
    <property type="entry name" value="OS04G0547800 PROTEIN"/>
    <property type="match status" value="1"/>
</dbReference>
<dbReference type="InterPro" id="IPR050592">
    <property type="entry name" value="GDSL_lipolytic_enzyme"/>
</dbReference>
<dbReference type="Proteomes" id="UP000006038">
    <property type="component" value="Unassembled WGS sequence"/>
</dbReference>
<dbReference type="InterPro" id="IPR001087">
    <property type="entry name" value="GDSL"/>
</dbReference>
<dbReference type="OMA" id="FKELEYY"/>
<name>J3LAD8_ORYBR</name>